<dbReference type="Pfam" id="PF00209">
    <property type="entry name" value="SNF"/>
    <property type="match status" value="1"/>
</dbReference>
<feature type="non-terminal residue" evidence="7">
    <location>
        <position position="1"/>
    </location>
</feature>
<dbReference type="AlphaFoldDB" id="A0A8J4NU12"/>
<dbReference type="GO" id="GO:0035725">
    <property type="term" value="P:sodium ion transmembrane transport"/>
    <property type="evidence" value="ECO:0007669"/>
    <property type="project" value="TreeGrafter"/>
</dbReference>
<dbReference type="PANTHER" id="PTHR11616:SF233">
    <property type="entry name" value="TRANSPORTER"/>
    <property type="match status" value="1"/>
</dbReference>
<gene>
    <name evidence="7" type="primary">Slc6a15</name>
    <name evidence="7" type="ORF">FQV12_0002688</name>
</gene>
<keyword evidence="2" id="KW-0813">Transport</keyword>
<evidence type="ECO:0000313" key="8">
    <source>
        <dbReference type="Proteomes" id="UP000716595"/>
    </source>
</evidence>
<evidence type="ECO:0000256" key="5">
    <source>
        <dbReference type="ARBA" id="ARBA00023136"/>
    </source>
</evidence>
<protein>
    <submittedName>
        <fullName evidence="7">Sodium-dependent neutral amino acid transporter B(0)AT2</fullName>
    </submittedName>
</protein>
<evidence type="ECO:0000256" key="1">
    <source>
        <dbReference type="ARBA" id="ARBA00004141"/>
    </source>
</evidence>
<accession>A0A8J4NU12</accession>
<feature type="transmembrane region" description="Helical" evidence="6">
    <location>
        <begin position="157"/>
        <end position="178"/>
    </location>
</feature>
<dbReference type="PANTHER" id="PTHR11616">
    <property type="entry name" value="SODIUM/CHLORIDE DEPENDENT TRANSPORTER"/>
    <property type="match status" value="1"/>
</dbReference>
<dbReference type="EMBL" id="VULL01002008">
    <property type="protein sequence ID" value="KAF1645588.1"/>
    <property type="molecule type" value="Genomic_DNA"/>
</dbReference>
<dbReference type="PROSITE" id="PS50267">
    <property type="entry name" value="NA_NEUROTRAN_SYMP_3"/>
    <property type="match status" value="1"/>
</dbReference>
<dbReference type="GO" id="GO:0006865">
    <property type="term" value="P:amino acid transport"/>
    <property type="evidence" value="ECO:0007669"/>
    <property type="project" value="TreeGrafter"/>
</dbReference>
<dbReference type="InterPro" id="IPR037272">
    <property type="entry name" value="SNS_sf"/>
</dbReference>
<dbReference type="Proteomes" id="UP000716595">
    <property type="component" value="Unassembled WGS sequence"/>
</dbReference>
<feature type="transmembrane region" description="Helical" evidence="6">
    <location>
        <begin position="108"/>
        <end position="129"/>
    </location>
</feature>
<organism evidence="7 8">
    <name type="scientific">Eudyptes chrysocome</name>
    <name type="common">Western rockhopper penguin</name>
    <name type="synonym">Aptenodytes chrysocome</name>
    <dbReference type="NCBI Taxonomy" id="79626"/>
    <lineage>
        <taxon>Eukaryota</taxon>
        <taxon>Metazoa</taxon>
        <taxon>Chordata</taxon>
        <taxon>Craniata</taxon>
        <taxon>Vertebrata</taxon>
        <taxon>Euteleostomi</taxon>
        <taxon>Archelosauria</taxon>
        <taxon>Archosauria</taxon>
        <taxon>Dinosauria</taxon>
        <taxon>Saurischia</taxon>
        <taxon>Theropoda</taxon>
        <taxon>Coelurosauria</taxon>
        <taxon>Aves</taxon>
        <taxon>Neognathae</taxon>
        <taxon>Neoaves</taxon>
        <taxon>Aequornithes</taxon>
        <taxon>Sphenisciformes</taxon>
        <taxon>Spheniscidae</taxon>
        <taxon>Eudyptes</taxon>
    </lineage>
</organism>
<evidence type="ECO:0000256" key="6">
    <source>
        <dbReference type="SAM" id="Phobius"/>
    </source>
</evidence>
<feature type="non-terminal residue" evidence="7">
    <location>
        <position position="181"/>
    </location>
</feature>
<evidence type="ECO:0000256" key="3">
    <source>
        <dbReference type="ARBA" id="ARBA00022692"/>
    </source>
</evidence>
<feature type="transmembrane region" description="Helical" evidence="6">
    <location>
        <begin position="7"/>
        <end position="26"/>
    </location>
</feature>
<name>A0A8J4NU12_EUDCH</name>
<sequence>CPPPQVCVFVALYYNVIIAWSLLYLARSFQHPLPWQSCPSAGPNRTGGEPECALSSPTTYFWYRQTLDVTPEMGVGGGLQPALVGGLLGAWALVGASLLKGIKSSGKVLYVSTLFPYLVLFCLLVRGLLLEGAPEGVRIMFTPKVSAWGTGQAWRQAATQVFFALGLGFGSVIAYASYGAR</sequence>
<reference evidence="7" key="1">
    <citation type="journal article" date="2019" name="Gigascience">
        <title>High-coverage genomes to elucidate the evolution of penguins.</title>
        <authorList>
            <person name="Pan H."/>
            <person name="Cole T.L."/>
            <person name="Bi X."/>
            <person name="Fang M."/>
            <person name="Zhou C."/>
            <person name="Yang Z."/>
            <person name="Ksepka D.T."/>
            <person name="Hart T."/>
            <person name="Bouzat J.L."/>
            <person name="Argilla L.S."/>
            <person name="Bertelsen M.F."/>
            <person name="Boersma P.D."/>
            <person name="Bost C.A."/>
            <person name="Cherel Y."/>
            <person name="Dann P."/>
            <person name="Fiddaman S.R."/>
            <person name="Howard P."/>
            <person name="Labuschagne K."/>
            <person name="Mattern T."/>
            <person name="Miller G."/>
            <person name="Parker P."/>
            <person name="Phillips R.A."/>
            <person name="Quillfeldt P."/>
            <person name="Ryan P.G."/>
            <person name="Taylor H."/>
            <person name="Thompson D.R."/>
            <person name="Young M.J."/>
            <person name="Ellegaard M.R."/>
            <person name="Gilbert M.T.P."/>
            <person name="Sinding M.S."/>
            <person name="Pacheco G."/>
            <person name="Shepherd L.D."/>
            <person name="Tennyson A.J.D."/>
            <person name="Grosser S."/>
            <person name="Kay E."/>
            <person name="Nupen L.J."/>
            <person name="Ellenberg U."/>
            <person name="Houston D.M."/>
            <person name="Reeve A.H."/>
            <person name="Johnson K."/>
            <person name="Masello J.F."/>
            <person name="Stracke T."/>
            <person name="McKinlay B."/>
            <person name="Borboroglu P.G."/>
            <person name="Zhang D.X."/>
            <person name="Zhang G."/>
        </authorList>
    </citation>
    <scope>NUCLEOTIDE SEQUENCE</scope>
    <source>
        <strain evidence="7">RH 110-1</strain>
    </source>
</reference>
<dbReference type="InterPro" id="IPR000175">
    <property type="entry name" value="Na/ntran_symport"/>
</dbReference>
<feature type="transmembrane region" description="Helical" evidence="6">
    <location>
        <begin position="79"/>
        <end position="99"/>
    </location>
</feature>
<keyword evidence="8" id="KW-1185">Reference proteome</keyword>
<keyword evidence="5 6" id="KW-0472">Membrane</keyword>
<keyword evidence="3 6" id="KW-0812">Transmembrane</keyword>
<proteinExistence type="predicted"/>
<keyword evidence="4 6" id="KW-1133">Transmembrane helix</keyword>
<evidence type="ECO:0000256" key="2">
    <source>
        <dbReference type="ARBA" id="ARBA00022448"/>
    </source>
</evidence>
<evidence type="ECO:0000256" key="4">
    <source>
        <dbReference type="ARBA" id="ARBA00022989"/>
    </source>
</evidence>
<comment type="subcellular location">
    <subcellularLocation>
        <location evidence="1">Membrane</location>
        <topology evidence="1">Multi-pass membrane protein</topology>
    </subcellularLocation>
</comment>
<comment type="caution">
    <text evidence="7">The sequence shown here is derived from an EMBL/GenBank/DDBJ whole genome shotgun (WGS) entry which is preliminary data.</text>
</comment>
<dbReference type="GO" id="GO:0005886">
    <property type="term" value="C:plasma membrane"/>
    <property type="evidence" value="ECO:0007669"/>
    <property type="project" value="TreeGrafter"/>
</dbReference>
<dbReference type="SUPFAM" id="SSF161070">
    <property type="entry name" value="SNF-like"/>
    <property type="match status" value="1"/>
</dbReference>
<evidence type="ECO:0000313" key="7">
    <source>
        <dbReference type="EMBL" id="KAF1645588.1"/>
    </source>
</evidence>